<keyword evidence="3" id="KW-1185">Reference proteome</keyword>
<evidence type="ECO:0000313" key="2">
    <source>
        <dbReference type="EMBL" id="GES51382.1"/>
    </source>
</evidence>
<dbReference type="Gene3D" id="3.30.160.660">
    <property type="match status" value="1"/>
</dbReference>
<dbReference type="EMBL" id="BLAJ01000004">
    <property type="protein sequence ID" value="GES51382.1"/>
    <property type="molecule type" value="Genomic_DNA"/>
</dbReference>
<gene>
    <name evidence="2" type="ORF">RsS93_39960</name>
</gene>
<reference evidence="2 3" key="1">
    <citation type="journal article" date="2020" name="Genome Biol. Evol.">
        <title>Rhizobium dioscoreae sp. nov., a plant growth-promoting bacterium isolated from yam (Dioscorea species).</title>
        <authorList>
            <person name="Ouyabe M."/>
            <person name="Tanaka N."/>
            <person name="Shiwa Y."/>
            <person name="Fujita N."/>
            <person name="Kikuno H."/>
            <person name="Babil P."/>
            <person name="Shiwachi H."/>
        </authorList>
    </citation>
    <scope>NUCLEOTIDE SEQUENCE [LARGE SCALE GENOMIC DNA]</scope>
    <source>
        <strain evidence="2 3">S-93</strain>
    </source>
</reference>
<dbReference type="InterPro" id="IPR003776">
    <property type="entry name" value="YcaO-like_dom"/>
</dbReference>
<proteinExistence type="predicted"/>
<protein>
    <recommendedName>
        <fullName evidence="1">YcaO domain-containing protein</fullName>
    </recommendedName>
</protein>
<comment type="caution">
    <text evidence="2">The sequence shown here is derived from an EMBL/GenBank/DDBJ whole genome shotgun (WGS) entry which is preliminary data.</text>
</comment>
<evidence type="ECO:0000259" key="1">
    <source>
        <dbReference type="PROSITE" id="PS51664"/>
    </source>
</evidence>
<name>A0ABQ0Z7S5_9HYPH</name>
<sequence>MLEKIFSADFDLALFDVTSDLAVASIVALLRPKGDDGSLRYVDLTMGAGASLSPDVAAARAISEAVQSRMTFIAGARDDLVPELFSRRADPDHLQSFQARCTTNLNELPTMSATSAQDALDQLVETLLECGVDQLYAIELAPEWLPASVAKVFAPQLEHPDGDRRIRLGSRALSKGFL</sequence>
<evidence type="ECO:0000313" key="3">
    <source>
        <dbReference type="Proteomes" id="UP000390335"/>
    </source>
</evidence>
<accession>A0ABQ0Z7S5</accession>
<organism evidence="2 3">
    <name type="scientific">Rhizobium dioscoreae</name>
    <dbReference type="NCBI Taxonomy" id="2653122"/>
    <lineage>
        <taxon>Bacteria</taxon>
        <taxon>Pseudomonadati</taxon>
        <taxon>Pseudomonadota</taxon>
        <taxon>Alphaproteobacteria</taxon>
        <taxon>Hyphomicrobiales</taxon>
        <taxon>Rhizobiaceae</taxon>
        <taxon>Rhizobium/Agrobacterium group</taxon>
        <taxon>Rhizobium</taxon>
    </lineage>
</organism>
<dbReference type="PROSITE" id="PS51664">
    <property type="entry name" value="YCAO"/>
    <property type="match status" value="1"/>
</dbReference>
<dbReference type="Proteomes" id="UP000390335">
    <property type="component" value="Unassembled WGS sequence"/>
</dbReference>
<dbReference type="Pfam" id="PF02624">
    <property type="entry name" value="YcaO"/>
    <property type="match status" value="1"/>
</dbReference>
<feature type="domain" description="YcaO" evidence="1">
    <location>
        <begin position="1"/>
        <end position="178"/>
    </location>
</feature>